<protein>
    <submittedName>
        <fullName evidence="3">Uncharacterized protein</fullName>
    </submittedName>
</protein>
<dbReference type="Proteomes" id="UP000183947">
    <property type="component" value="Unassembled WGS sequence"/>
</dbReference>
<keyword evidence="2" id="KW-1133">Transmembrane helix</keyword>
<keyword evidence="2" id="KW-0812">Transmembrane</keyword>
<gene>
    <name evidence="3" type="ORF">SAMN02746009_02474</name>
</gene>
<keyword evidence="2" id="KW-0472">Membrane</keyword>
<evidence type="ECO:0000313" key="3">
    <source>
        <dbReference type="EMBL" id="SHL27467.1"/>
    </source>
</evidence>
<sequence>MMTTTPPETPARQSSEATPTEPKDWGWVVYTVLFVLLIIGRLAVQSSAGPTTTRQGVPIVPVQSVQNSVWPYHTAQHSGSGGLLPIQ</sequence>
<accession>A0A1M6ZAL4</accession>
<evidence type="ECO:0000256" key="1">
    <source>
        <dbReference type="SAM" id="MobiDB-lite"/>
    </source>
</evidence>
<proteinExistence type="predicted"/>
<evidence type="ECO:0000256" key="2">
    <source>
        <dbReference type="SAM" id="Phobius"/>
    </source>
</evidence>
<feature type="compositionally biased region" description="Polar residues" evidence="1">
    <location>
        <begin position="1"/>
        <end position="18"/>
    </location>
</feature>
<dbReference type="STRING" id="1121959.SAMN02746009_02474"/>
<keyword evidence="4" id="KW-1185">Reference proteome</keyword>
<feature type="region of interest" description="Disordered" evidence="1">
    <location>
        <begin position="1"/>
        <end position="22"/>
    </location>
</feature>
<dbReference type="EMBL" id="FRAS01000012">
    <property type="protein sequence ID" value="SHL27467.1"/>
    <property type="molecule type" value="Genomic_DNA"/>
</dbReference>
<dbReference type="AlphaFoldDB" id="A0A1M6ZAL4"/>
<organism evidence="3 4">
    <name type="scientific">Hymenobacter psychrotolerans DSM 18569</name>
    <dbReference type="NCBI Taxonomy" id="1121959"/>
    <lineage>
        <taxon>Bacteria</taxon>
        <taxon>Pseudomonadati</taxon>
        <taxon>Bacteroidota</taxon>
        <taxon>Cytophagia</taxon>
        <taxon>Cytophagales</taxon>
        <taxon>Hymenobacteraceae</taxon>
        <taxon>Hymenobacter</taxon>
    </lineage>
</organism>
<reference evidence="4" key="1">
    <citation type="submission" date="2016-11" db="EMBL/GenBank/DDBJ databases">
        <authorList>
            <person name="Varghese N."/>
            <person name="Submissions S."/>
        </authorList>
    </citation>
    <scope>NUCLEOTIDE SEQUENCE [LARGE SCALE GENOMIC DNA]</scope>
    <source>
        <strain evidence="4">DSM 18569</strain>
    </source>
</reference>
<evidence type="ECO:0000313" key="4">
    <source>
        <dbReference type="Proteomes" id="UP000183947"/>
    </source>
</evidence>
<name>A0A1M6ZAL4_9BACT</name>
<feature type="transmembrane region" description="Helical" evidence="2">
    <location>
        <begin position="25"/>
        <end position="44"/>
    </location>
</feature>